<dbReference type="Gene3D" id="3.30.1150.10">
    <property type="match status" value="1"/>
</dbReference>
<evidence type="ECO:0000256" key="1">
    <source>
        <dbReference type="ARBA" id="ARBA00004167"/>
    </source>
</evidence>
<feature type="domain" description="TonB C-terminal" evidence="5">
    <location>
        <begin position="168"/>
        <end position="254"/>
    </location>
</feature>
<dbReference type="NCBIfam" id="TIGR01352">
    <property type="entry name" value="tonB_Cterm"/>
    <property type="match status" value="1"/>
</dbReference>
<keyword evidence="7" id="KW-1185">Reference proteome</keyword>
<proteinExistence type="predicted"/>
<keyword evidence="2" id="KW-0812">Transmembrane</keyword>
<organism evidence="6 7">
    <name type="scientific">Neisseria subflava</name>
    <dbReference type="NCBI Taxonomy" id="28449"/>
    <lineage>
        <taxon>Bacteria</taxon>
        <taxon>Pseudomonadati</taxon>
        <taxon>Pseudomonadota</taxon>
        <taxon>Betaproteobacteria</taxon>
        <taxon>Neisseriales</taxon>
        <taxon>Neisseriaceae</taxon>
        <taxon>Neisseria</taxon>
    </lineage>
</organism>
<dbReference type="Pfam" id="PF03544">
    <property type="entry name" value="TonB_C"/>
    <property type="match status" value="1"/>
</dbReference>
<evidence type="ECO:0000256" key="4">
    <source>
        <dbReference type="ARBA" id="ARBA00023136"/>
    </source>
</evidence>
<comment type="caution">
    <text evidence="6">The sequence shown here is derived from an EMBL/GenBank/DDBJ whole genome shotgun (WGS) entry which is preliminary data.</text>
</comment>
<evidence type="ECO:0000256" key="3">
    <source>
        <dbReference type="ARBA" id="ARBA00022989"/>
    </source>
</evidence>
<dbReference type="SUPFAM" id="SSF74653">
    <property type="entry name" value="TolA/TonB C-terminal domain"/>
    <property type="match status" value="1"/>
</dbReference>
<dbReference type="Proteomes" id="UP000626795">
    <property type="component" value="Unassembled WGS sequence"/>
</dbReference>
<keyword evidence="4" id="KW-0472">Membrane</keyword>
<dbReference type="RefSeq" id="WP_204788420.1">
    <property type="nucleotide sequence ID" value="NZ_CABFLZ010000022.1"/>
</dbReference>
<reference evidence="6" key="1">
    <citation type="submission" date="2019-05" db="EMBL/GenBank/DDBJ databases">
        <authorList>
            <person name="Hibberd M."/>
        </authorList>
    </citation>
    <scope>NUCLEOTIDE SEQUENCE</scope>
    <source>
        <strain evidence="6">Neisseria_subflava_BgEED23</strain>
    </source>
</reference>
<evidence type="ECO:0000256" key="2">
    <source>
        <dbReference type="ARBA" id="ARBA00022692"/>
    </source>
</evidence>
<evidence type="ECO:0000313" key="6">
    <source>
        <dbReference type="EMBL" id="VTY06535.1"/>
    </source>
</evidence>
<keyword evidence="3" id="KW-1133">Transmembrane helix</keyword>
<dbReference type="EMBL" id="CABFLZ010000022">
    <property type="protein sequence ID" value="VTY06535.1"/>
    <property type="molecule type" value="Genomic_DNA"/>
</dbReference>
<gene>
    <name evidence="6" type="ORF">ONOEEDHL_00487</name>
</gene>
<dbReference type="GO" id="GO:0055085">
    <property type="term" value="P:transmembrane transport"/>
    <property type="evidence" value="ECO:0007669"/>
    <property type="project" value="InterPro"/>
</dbReference>
<protein>
    <submittedName>
        <fullName evidence="6">Gram-negative bacterial tonB protein</fullName>
    </submittedName>
</protein>
<name>A0A9X9QYJ9_NEISU</name>
<sequence>MKRILFAAVMLGISGLAFSESIRALEKRPLNVMKNLGLPIEAQQGFVWAVIPVDEQGRAGQAVWRKSGKVSSEFMESAKQKIASFERFKPKWVYAHTLKGYHKKLKKVQEQKCAAIDPDRFKQWNDNPHIAPDLIGEPLLDCLNKVSKEQAYIKVNIPSVAKFFIISEKQAMVNIAQIPSLKYPYLSAENGEEGYVIMEIYVAGGKVDTAKIIKSSGYSQLDNAARRAILGLTVSKKAREDIEYYQLIQFNLSD</sequence>
<dbReference type="PROSITE" id="PS52015">
    <property type="entry name" value="TONB_CTD"/>
    <property type="match status" value="1"/>
</dbReference>
<evidence type="ECO:0000313" key="7">
    <source>
        <dbReference type="Proteomes" id="UP000626795"/>
    </source>
</evidence>
<dbReference type="AlphaFoldDB" id="A0A9X9QYJ9"/>
<accession>A0A9X9QYJ9</accession>
<evidence type="ECO:0000259" key="5">
    <source>
        <dbReference type="PROSITE" id="PS52015"/>
    </source>
</evidence>
<dbReference type="InterPro" id="IPR006260">
    <property type="entry name" value="TonB/TolA_C"/>
</dbReference>
<comment type="subcellular location">
    <subcellularLocation>
        <location evidence="1">Membrane</location>
        <topology evidence="1">Single-pass membrane protein</topology>
    </subcellularLocation>
</comment>
<dbReference type="GO" id="GO:0016020">
    <property type="term" value="C:membrane"/>
    <property type="evidence" value="ECO:0007669"/>
    <property type="project" value="UniProtKB-SubCell"/>
</dbReference>
<dbReference type="InterPro" id="IPR037682">
    <property type="entry name" value="TonB_C"/>
</dbReference>